<dbReference type="InterPro" id="IPR023027">
    <property type="entry name" value="Mannitol_DH_CS"/>
</dbReference>
<dbReference type="InterPro" id="IPR013118">
    <property type="entry name" value="Mannitol_DH_C"/>
</dbReference>
<dbReference type="EMBL" id="VRZA01000008">
    <property type="protein sequence ID" value="TXS90267.1"/>
    <property type="molecule type" value="Genomic_DNA"/>
</dbReference>
<dbReference type="PANTHER" id="PTHR43362">
    <property type="entry name" value="MANNITOL DEHYDROGENASE DSF1-RELATED"/>
    <property type="match status" value="1"/>
</dbReference>
<dbReference type="InterPro" id="IPR013328">
    <property type="entry name" value="6PGD_dom2"/>
</dbReference>
<dbReference type="InterPro" id="IPR013131">
    <property type="entry name" value="Mannitol_DH_N"/>
</dbReference>
<evidence type="ECO:0000259" key="3">
    <source>
        <dbReference type="Pfam" id="PF01232"/>
    </source>
</evidence>
<dbReference type="SUPFAM" id="SSF51735">
    <property type="entry name" value="NAD(P)-binding Rossmann-fold domains"/>
    <property type="match status" value="1"/>
</dbReference>
<organism evidence="5 6">
    <name type="scientific">Parahaliea maris</name>
    <dbReference type="NCBI Taxonomy" id="2716870"/>
    <lineage>
        <taxon>Bacteria</taxon>
        <taxon>Pseudomonadati</taxon>
        <taxon>Pseudomonadota</taxon>
        <taxon>Gammaproteobacteria</taxon>
        <taxon>Cellvibrionales</taxon>
        <taxon>Halieaceae</taxon>
        <taxon>Parahaliea</taxon>
    </lineage>
</organism>
<keyword evidence="1" id="KW-0560">Oxidoreductase</keyword>
<comment type="caution">
    <text evidence="5">The sequence shown here is derived from an EMBL/GenBank/DDBJ whole genome shotgun (WGS) entry which is preliminary data.</text>
</comment>
<feature type="domain" description="Mannitol dehydrogenase C-terminal" evidence="4">
    <location>
        <begin position="282"/>
        <end position="470"/>
    </location>
</feature>
<evidence type="ECO:0000256" key="2">
    <source>
        <dbReference type="ARBA" id="ARBA00023027"/>
    </source>
</evidence>
<dbReference type="PRINTS" id="PR00084">
    <property type="entry name" value="MTLDHDRGNASE"/>
</dbReference>
<dbReference type="InterPro" id="IPR008927">
    <property type="entry name" value="6-PGluconate_DH-like_C_sf"/>
</dbReference>
<evidence type="ECO:0000313" key="5">
    <source>
        <dbReference type="EMBL" id="TXS90267.1"/>
    </source>
</evidence>
<dbReference type="PROSITE" id="PS00974">
    <property type="entry name" value="MANNITOL_DHGENASE"/>
    <property type="match status" value="1"/>
</dbReference>
<evidence type="ECO:0000256" key="1">
    <source>
        <dbReference type="ARBA" id="ARBA00023002"/>
    </source>
</evidence>
<dbReference type="Pfam" id="PF08125">
    <property type="entry name" value="Mannitol_dh_C"/>
    <property type="match status" value="1"/>
</dbReference>
<protein>
    <submittedName>
        <fullName evidence="5">Mannitol dehydrogenase family protein</fullName>
    </submittedName>
</protein>
<evidence type="ECO:0000259" key="4">
    <source>
        <dbReference type="Pfam" id="PF08125"/>
    </source>
</evidence>
<evidence type="ECO:0000313" key="6">
    <source>
        <dbReference type="Proteomes" id="UP000321039"/>
    </source>
</evidence>
<reference evidence="5 6" key="1">
    <citation type="submission" date="2019-08" db="EMBL/GenBank/DDBJ databases">
        <title>Parahaliea maris sp. nov., isolated from the surface seawater.</title>
        <authorList>
            <person name="Liu Y."/>
        </authorList>
    </citation>
    <scope>NUCLEOTIDE SEQUENCE [LARGE SCALE GENOMIC DNA]</scope>
    <source>
        <strain evidence="5 6">HSLHS9</strain>
    </source>
</reference>
<dbReference type="AlphaFoldDB" id="A0A5C8ZRY3"/>
<accession>A0A5C8ZRY3</accession>
<gene>
    <name evidence="5" type="ORF">FV139_18595</name>
</gene>
<dbReference type="InterPro" id="IPR050988">
    <property type="entry name" value="Mannitol_DH/Oxidoreductase"/>
</dbReference>
<dbReference type="GO" id="GO:0019594">
    <property type="term" value="P:mannitol metabolic process"/>
    <property type="evidence" value="ECO:0007669"/>
    <property type="project" value="InterPro"/>
</dbReference>
<dbReference type="Gene3D" id="1.10.1040.10">
    <property type="entry name" value="N-(1-d-carboxylethyl)-l-norvaline Dehydrogenase, domain 2"/>
    <property type="match status" value="1"/>
</dbReference>
<dbReference type="SUPFAM" id="SSF48179">
    <property type="entry name" value="6-phosphogluconate dehydrogenase C-terminal domain-like"/>
    <property type="match status" value="1"/>
</dbReference>
<keyword evidence="6" id="KW-1185">Reference proteome</keyword>
<dbReference type="PANTHER" id="PTHR43362:SF1">
    <property type="entry name" value="MANNITOL DEHYDROGENASE 2-RELATED"/>
    <property type="match status" value="1"/>
</dbReference>
<dbReference type="GO" id="GO:0016616">
    <property type="term" value="F:oxidoreductase activity, acting on the CH-OH group of donors, NAD or NADP as acceptor"/>
    <property type="evidence" value="ECO:0007669"/>
    <property type="project" value="TreeGrafter"/>
</dbReference>
<dbReference type="RefSeq" id="WP_148069982.1">
    <property type="nucleotide sequence ID" value="NZ_VRZA01000008.1"/>
</dbReference>
<dbReference type="Pfam" id="PF01232">
    <property type="entry name" value="Mannitol_dh"/>
    <property type="match status" value="1"/>
</dbReference>
<feature type="domain" description="Mannitol dehydrogenase N-terminal" evidence="3">
    <location>
        <begin position="28"/>
        <end position="273"/>
    </location>
</feature>
<name>A0A5C8ZRY3_9GAMM</name>
<dbReference type="InterPro" id="IPR000669">
    <property type="entry name" value="Mannitol_DH"/>
</dbReference>
<dbReference type="InterPro" id="IPR036291">
    <property type="entry name" value="NAD(P)-bd_dom_sf"/>
</dbReference>
<keyword evidence="2" id="KW-0520">NAD</keyword>
<dbReference type="Gene3D" id="3.40.50.720">
    <property type="entry name" value="NAD(P)-binding Rossmann-like Domain"/>
    <property type="match status" value="1"/>
</dbReference>
<proteinExistence type="predicted"/>
<sequence length="489" mass="53820">MNRLSHGQLGQLYVPTPRYDRALVKAGMVHIGIGAFHRAHQADYTDKVMNRDGGDWGIIGSSLRSPRVRDLLQPQDGLYSLVGTDGEHQDIRVVGAVLKVLVATEDPQALIAALADPAIKVATLTITEKGYCHDPATGTLNRAHPDIAHDLEHYAREPRSAIGFLAAALIHRQALGAPITLLSCDNLSHNGRLLARVLKAFIAEVRPDVTPWVDDHVTFPCSMVDRIVPAVSAADLEYLSTRLGVRDEGAVFTERFCQWVIEDSFACERPRWENAGALLVDDVAPFEEMKLRLLNGSHSLIAYLGVLAGFTYVHEVMGNPDFARLVRSYMDSVTGTLSVPPGFDVERYKARLCERFANASLRHRTLQIAADGSQKIPQRWLPPLRQIIDQRGNTNFIALALAGWLRFLQGQQDNGTPIAVDDPLLDSLRKRMTGERTPGAAILGYEPVFGDLAAQYPDFVTVVEKIYSSLQEDGVMHFLSSNSGSTLMA</sequence>
<dbReference type="Proteomes" id="UP000321039">
    <property type="component" value="Unassembled WGS sequence"/>
</dbReference>